<dbReference type="EMBL" id="BPQG01000011">
    <property type="protein sequence ID" value="GJD43347.1"/>
    <property type="molecule type" value="Genomic_DNA"/>
</dbReference>
<gene>
    <name evidence="2" type="ORF">AFCDBAGC_1199</name>
</gene>
<accession>A0ABQ4QDQ8</accession>
<dbReference type="RefSeq" id="WP_147761546.1">
    <property type="nucleotide sequence ID" value="NZ_BPQG01000011.1"/>
</dbReference>
<name>A0ABQ4QDQ8_9HYPH</name>
<sequence length="61" mass="7029">MERTASIPAWVARRGWSRRNPHWVRVWLDRKPKAGGSKPKPSETQASTATILPFSRDKDWA</sequence>
<evidence type="ECO:0000313" key="2">
    <source>
        <dbReference type="EMBL" id="GJD43347.1"/>
    </source>
</evidence>
<keyword evidence="3" id="KW-1185">Reference proteome</keyword>
<evidence type="ECO:0000256" key="1">
    <source>
        <dbReference type="SAM" id="MobiDB-lite"/>
    </source>
</evidence>
<dbReference type="Proteomes" id="UP001055117">
    <property type="component" value="Unassembled WGS sequence"/>
</dbReference>
<protein>
    <submittedName>
        <fullName evidence="2">Uncharacterized protein</fullName>
    </submittedName>
</protein>
<evidence type="ECO:0000313" key="3">
    <source>
        <dbReference type="Proteomes" id="UP001055117"/>
    </source>
</evidence>
<organism evidence="2 3">
    <name type="scientific">Methylobacterium cerastii</name>
    <dbReference type="NCBI Taxonomy" id="932741"/>
    <lineage>
        <taxon>Bacteria</taxon>
        <taxon>Pseudomonadati</taxon>
        <taxon>Pseudomonadota</taxon>
        <taxon>Alphaproteobacteria</taxon>
        <taxon>Hyphomicrobiales</taxon>
        <taxon>Methylobacteriaceae</taxon>
        <taxon>Methylobacterium</taxon>
    </lineage>
</organism>
<feature type="region of interest" description="Disordered" evidence="1">
    <location>
        <begin position="29"/>
        <end position="61"/>
    </location>
</feature>
<reference evidence="2 3" key="1">
    <citation type="journal article" date="2021" name="Front. Microbiol.">
        <title>Comprehensive Comparative Genomics and Phenotyping of Methylobacterium Species.</title>
        <authorList>
            <person name="Alessa O."/>
            <person name="Ogura Y."/>
            <person name="Fujitani Y."/>
            <person name="Takami H."/>
            <person name="Hayashi T."/>
            <person name="Sahin N."/>
            <person name="Tani A."/>
        </authorList>
    </citation>
    <scope>NUCLEOTIDE SEQUENCE [LARGE SCALE GENOMIC DNA]</scope>
    <source>
        <strain evidence="2 3">DSM 23679</strain>
    </source>
</reference>
<comment type="caution">
    <text evidence="2">The sequence shown here is derived from an EMBL/GenBank/DDBJ whole genome shotgun (WGS) entry which is preliminary data.</text>
</comment>
<proteinExistence type="predicted"/>